<dbReference type="Gene3D" id="3.30.1330.60">
    <property type="entry name" value="OmpA-like domain"/>
    <property type="match status" value="1"/>
</dbReference>
<dbReference type="GO" id="GO:0009279">
    <property type="term" value="C:cell outer membrane"/>
    <property type="evidence" value="ECO:0007669"/>
    <property type="project" value="UniProtKB-SubCell"/>
</dbReference>
<organism evidence="9 11">
    <name type="scientific">Leptospira perolatii</name>
    <dbReference type="NCBI Taxonomy" id="2023191"/>
    <lineage>
        <taxon>Bacteria</taxon>
        <taxon>Pseudomonadati</taxon>
        <taxon>Spirochaetota</taxon>
        <taxon>Spirochaetia</taxon>
        <taxon>Leptospirales</taxon>
        <taxon>Leptospiraceae</taxon>
        <taxon>Leptospira</taxon>
    </lineage>
</organism>
<evidence type="ECO:0000256" key="4">
    <source>
        <dbReference type="PROSITE-ProRule" id="PRU00473"/>
    </source>
</evidence>
<feature type="compositionally biased region" description="Basic and acidic residues" evidence="5">
    <location>
        <begin position="164"/>
        <end position="179"/>
    </location>
</feature>
<feature type="compositionally biased region" description="Basic and acidic residues" evidence="5">
    <location>
        <begin position="189"/>
        <end position="205"/>
    </location>
</feature>
<keyword evidence="6" id="KW-1133">Transmembrane helix</keyword>
<evidence type="ECO:0000256" key="2">
    <source>
        <dbReference type="ARBA" id="ARBA00023136"/>
    </source>
</evidence>
<name>A0A2M9ZPN1_9LEPT</name>
<dbReference type="EMBL" id="NPDY01000002">
    <property type="protein sequence ID" value="PJZ70776.1"/>
    <property type="molecule type" value="Genomic_DNA"/>
</dbReference>
<feature type="region of interest" description="Disordered" evidence="5">
    <location>
        <begin position="86"/>
        <end position="116"/>
    </location>
</feature>
<keyword evidence="6" id="KW-0812">Transmembrane</keyword>
<evidence type="ECO:0000256" key="3">
    <source>
        <dbReference type="ARBA" id="ARBA00023237"/>
    </source>
</evidence>
<dbReference type="PANTHER" id="PTHR30329:SF21">
    <property type="entry name" value="LIPOPROTEIN YIAD-RELATED"/>
    <property type="match status" value="1"/>
</dbReference>
<dbReference type="InterPro" id="IPR036737">
    <property type="entry name" value="OmpA-like_sf"/>
</dbReference>
<keyword evidence="10" id="KW-1185">Reference proteome</keyword>
<dbReference type="Pfam" id="PF00691">
    <property type="entry name" value="OmpA"/>
    <property type="match status" value="1"/>
</dbReference>
<protein>
    <recommendedName>
        <fullName evidence="7">OmpA-like domain-containing protein</fullName>
    </recommendedName>
</protein>
<evidence type="ECO:0000313" key="9">
    <source>
        <dbReference type="EMBL" id="PJZ73984.1"/>
    </source>
</evidence>
<feature type="domain" description="OmpA-like" evidence="7">
    <location>
        <begin position="227"/>
        <end position="343"/>
    </location>
</feature>
<dbReference type="PROSITE" id="PS51123">
    <property type="entry name" value="OMPA_2"/>
    <property type="match status" value="1"/>
</dbReference>
<sequence length="343" mass="38648">MAKKQSYYVTIKGRKYDRSLIQIADSAVSGKKDGRISVADAKKLLAAAKDKGLYTEIEKQTIEYIQKNYQFTKKSDEWLREELSKIEPEESQEVVPSTTEPPESGKNQESTSYYRNYIPTPSAGKIEKKNGLPILILSFSILLIIGLGVYFSFKSSGTNSSKKRIAENRTEESEKKLNSSEKLGQSKGSENRSAKELDDQSRPSSEKGFLGFFSGKSEPANLTGADEELRKDIEGSIVKFEKNSIQMHSESRKVLNQLTRLLKRHPNLKAILVGHASDEGKEEANFRISQLRAEMVRDYLVGNGLSSDRFILEAKGNREPKSARLPNTQNREMNRRVEITVVQ</sequence>
<accession>A0A2M9ZPN1</accession>
<evidence type="ECO:0000313" key="11">
    <source>
        <dbReference type="Proteomes" id="UP000231990"/>
    </source>
</evidence>
<evidence type="ECO:0000256" key="5">
    <source>
        <dbReference type="SAM" id="MobiDB-lite"/>
    </source>
</evidence>
<dbReference type="EMBL" id="NPDZ01000003">
    <property type="protein sequence ID" value="PJZ73984.1"/>
    <property type="molecule type" value="Genomic_DNA"/>
</dbReference>
<gene>
    <name evidence="8" type="ORF">CH360_04490</name>
    <name evidence="9" type="ORF">CH373_07630</name>
</gene>
<dbReference type="InterPro" id="IPR050330">
    <property type="entry name" value="Bact_OuterMem_StrucFunc"/>
</dbReference>
<reference evidence="10 11" key="1">
    <citation type="submission" date="2017-07" db="EMBL/GenBank/DDBJ databases">
        <title>Leptospira spp. isolated from tropical soils.</title>
        <authorList>
            <person name="Thibeaux R."/>
            <person name="Iraola G."/>
            <person name="Ferres I."/>
            <person name="Bierque E."/>
            <person name="Girault D."/>
            <person name="Soupe-Gilbert M.-E."/>
            <person name="Picardeau M."/>
            <person name="Goarant C."/>
        </authorList>
    </citation>
    <scope>NUCLEOTIDE SEQUENCE [LARGE SCALE GENOMIC DNA]</scope>
    <source>
        <strain evidence="9 11">FH1-B-B1</strain>
        <strain evidence="8 10">FH1-B-C1</strain>
    </source>
</reference>
<evidence type="ECO:0000259" key="7">
    <source>
        <dbReference type="PROSITE" id="PS51123"/>
    </source>
</evidence>
<evidence type="ECO:0000313" key="10">
    <source>
        <dbReference type="Proteomes" id="UP000231962"/>
    </source>
</evidence>
<dbReference type="OrthoDB" id="6371105at2"/>
<feature type="region of interest" description="Disordered" evidence="5">
    <location>
        <begin position="156"/>
        <end position="226"/>
    </location>
</feature>
<dbReference type="RefSeq" id="WP_100712782.1">
    <property type="nucleotide sequence ID" value="NZ_NPDY01000002.1"/>
</dbReference>
<dbReference type="Proteomes" id="UP000231990">
    <property type="component" value="Unassembled WGS sequence"/>
</dbReference>
<feature type="compositionally biased region" description="Polar residues" evidence="5">
    <location>
        <begin position="94"/>
        <end position="114"/>
    </location>
</feature>
<proteinExistence type="predicted"/>
<dbReference type="CDD" id="cd07185">
    <property type="entry name" value="OmpA_C-like"/>
    <property type="match status" value="1"/>
</dbReference>
<dbReference type="PRINTS" id="PR01021">
    <property type="entry name" value="OMPADOMAIN"/>
</dbReference>
<evidence type="ECO:0000256" key="6">
    <source>
        <dbReference type="SAM" id="Phobius"/>
    </source>
</evidence>
<feature type="transmembrane region" description="Helical" evidence="6">
    <location>
        <begin position="132"/>
        <end position="153"/>
    </location>
</feature>
<keyword evidence="2 4" id="KW-0472">Membrane</keyword>
<evidence type="ECO:0000313" key="8">
    <source>
        <dbReference type="EMBL" id="PJZ70776.1"/>
    </source>
</evidence>
<dbReference type="SUPFAM" id="SSF103088">
    <property type="entry name" value="OmpA-like"/>
    <property type="match status" value="1"/>
</dbReference>
<comment type="caution">
    <text evidence="9">The sequence shown here is derived from an EMBL/GenBank/DDBJ whole genome shotgun (WGS) entry which is preliminary data.</text>
</comment>
<dbReference type="InterPro" id="IPR006664">
    <property type="entry name" value="OMP_bac"/>
</dbReference>
<comment type="subcellular location">
    <subcellularLocation>
        <location evidence="1">Cell outer membrane</location>
    </subcellularLocation>
</comment>
<evidence type="ECO:0000256" key="1">
    <source>
        <dbReference type="ARBA" id="ARBA00004442"/>
    </source>
</evidence>
<dbReference type="AlphaFoldDB" id="A0A2M9ZPN1"/>
<dbReference type="Proteomes" id="UP000231962">
    <property type="component" value="Unassembled WGS sequence"/>
</dbReference>
<dbReference type="InterPro" id="IPR006665">
    <property type="entry name" value="OmpA-like"/>
</dbReference>
<dbReference type="PANTHER" id="PTHR30329">
    <property type="entry name" value="STATOR ELEMENT OF FLAGELLAR MOTOR COMPLEX"/>
    <property type="match status" value="1"/>
</dbReference>
<keyword evidence="3" id="KW-0998">Cell outer membrane</keyword>